<comment type="caution">
    <text evidence="1">The sequence shown here is derived from an EMBL/GenBank/DDBJ whole genome shotgun (WGS) entry which is preliminary data.</text>
</comment>
<evidence type="ECO:0000313" key="1">
    <source>
        <dbReference type="EMBL" id="PRP96336.1"/>
    </source>
</evidence>
<name>A0A2S9XTZ5_9BACT</name>
<organism evidence="1 2">
    <name type="scientific">Enhygromyxa salina</name>
    <dbReference type="NCBI Taxonomy" id="215803"/>
    <lineage>
        <taxon>Bacteria</taxon>
        <taxon>Pseudomonadati</taxon>
        <taxon>Myxococcota</taxon>
        <taxon>Polyangia</taxon>
        <taxon>Nannocystales</taxon>
        <taxon>Nannocystaceae</taxon>
        <taxon>Enhygromyxa</taxon>
    </lineage>
</organism>
<evidence type="ECO:0000313" key="2">
    <source>
        <dbReference type="Proteomes" id="UP000238823"/>
    </source>
</evidence>
<gene>
    <name evidence="1" type="ORF">ENSA7_71510</name>
</gene>
<accession>A0A2S9XTZ5</accession>
<dbReference type="OrthoDB" id="5514713at2"/>
<dbReference type="RefSeq" id="WP_106093937.1">
    <property type="nucleotide sequence ID" value="NZ_PVNL01000135.1"/>
</dbReference>
<dbReference type="AlphaFoldDB" id="A0A2S9XTZ5"/>
<reference evidence="1 2" key="1">
    <citation type="submission" date="2018-03" db="EMBL/GenBank/DDBJ databases">
        <title>Draft Genome Sequences of the Obligatory Marine Myxobacteria Enhygromyxa salina SWB007.</title>
        <authorList>
            <person name="Poehlein A."/>
            <person name="Moghaddam J.A."/>
            <person name="Harms H."/>
            <person name="Alanjari M."/>
            <person name="Koenig G.M."/>
            <person name="Daniel R."/>
            <person name="Schaeberle T.F."/>
        </authorList>
    </citation>
    <scope>NUCLEOTIDE SEQUENCE [LARGE SCALE GENOMIC DNA]</scope>
    <source>
        <strain evidence="1 2">SWB007</strain>
    </source>
</reference>
<protein>
    <submittedName>
        <fullName evidence="1">Uncharacterized protein</fullName>
    </submittedName>
</protein>
<dbReference type="Proteomes" id="UP000238823">
    <property type="component" value="Unassembled WGS sequence"/>
</dbReference>
<proteinExistence type="predicted"/>
<dbReference type="EMBL" id="PVNL01000135">
    <property type="protein sequence ID" value="PRP96336.1"/>
    <property type="molecule type" value="Genomic_DNA"/>
</dbReference>
<sequence>MNAITWARIGLHHGALALVLVSGCKPTVVLEAPAPAPSVASADPLVEYEAVRESVRHYAAALSAHDPAAAREWVVGETSNLYEHLRVAALRATRDELEDLDLMRVMLVLQIRTQITREELEALDGRGLFERAVSAGLVGEQLEDIVLDDVWVDDAGEHAEIRLDGEPVVWLRNEAREGDGEQGRWRVDIPEMIRLLGPALEAMAHEAVSADGKVRTALTFVELSTDTWVDVAVLDGPL</sequence>